<name>A0A174MHN0_9BACE</name>
<protein>
    <submittedName>
        <fullName evidence="1">Uncharacterized protein</fullName>
    </submittedName>
</protein>
<reference evidence="1 3" key="1">
    <citation type="submission" date="2015-09" db="EMBL/GenBank/DDBJ databases">
        <authorList>
            <consortium name="Pathogen Informatics"/>
        </authorList>
    </citation>
    <scope>NUCLEOTIDE SEQUENCE [LARGE SCALE GENOMIC DNA]</scope>
    <source>
        <strain evidence="1 3">2789STDY5834846</strain>
    </source>
</reference>
<gene>
    <name evidence="2" type="ORF">BFLFYP10_00324</name>
    <name evidence="1" type="ORF">ERS852461_02374</name>
</gene>
<dbReference type="EMBL" id="CACRSZ010000029">
    <property type="protein sequence ID" value="VYS96402.1"/>
    <property type="molecule type" value="Genomic_DNA"/>
</dbReference>
<proteinExistence type="predicted"/>
<evidence type="ECO:0000313" key="2">
    <source>
        <dbReference type="EMBL" id="VYS96402.1"/>
    </source>
</evidence>
<dbReference type="AlphaFoldDB" id="A0A174MHN0"/>
<organism evidence="1 3">
    <name type="scientific">Bacteroides faecis</name>
    <dbReference type="NCBI Taxonomy" id="674529"/>
    <lineage>
        <taxon>Bacteria</taxon>
        <taxon>Pseudomonadati</taxon>
        <taxon>Bacteroidota</taxon>
        <taxon>Bacteroidia</taxon>
        <taxon>Bacteroidales</taxon>
        <taxon>Bacteroidaceae</taxon>
        <taxon>Bacteroides</taxon>
    </lineage>
</organism>
<dbReference type="EMBL" id="CZAE01000010">
    <property type="protein sequence ID" value="CUP34277.1"/>
    <property type="molecule type" value="Genomic_DNA"/>
</dbReference>
<accession>A0A6N2STU6</accession>
<reference evidence="2" key="2">
    <citation type="submission" date="2019-11" db="EMBL/GenBank/DDBJ databases">
        <authorList>
            <person name="Feng L."/>
        </authorList>
    </citation>
    <scope>NUCLEOTIDE SEQUENCE</scope>
    <source>
        <strain evidence="2">BfaecisLFYP10</strain>
    </source>
</reference>
<evidence type="ECO:0000313" key="3">
    <source>
        <dbReference type="Proteomes" id="UP000095606"/>
    </source>
</evidence>
<dbReference type="Proteomes" id="UP000095606">
    <property type="component" value="Unassembled WGS sequence"/>
</dbReference>
<sequence length="43" mass="4821">MIWTTQVVTGDREKDENNLYIGIGAYRLKLTLVLFLTCISCAG</sequence>
<accession>A0A174MHN0</accession>
<evidence type="ECO:0000313" key="1">
    <source>
        <dbReference type="EMBL" id="CUP34277.1"/>
    </source>
</evidence>